<reference evidence="1 2" key="1">
    <citation type="submission" date="2015-01" db="EMBL/GenBank/DDBJ databases">
        <title>Draft genome sequence of Rickettsia monacensis strain IrR/Munich.</title>
        <authorList>
            <person name="Felsheim R.F."/>
            <person name="Johnson S.L."/>
            <person name="Kurtti T.J."/>
            <person name="Munderloh U.G."/>
        </authorList>
    </citation>
    <scope>NUCLEOTIDE SEQUENCE [LARGE SCALE GENOMIC DNA]</scope>
    <source>
        <strain evidence="1 2">IrR/Munich</strain>
    </source>
</reference>
<evidence type="ECO:0000313" key="1">
    <source>
        <dbReference type="EMBL" id="CEO16537.1"/>
    </source>
</evidence>
<dbReference type="EMBL" id="LN794217">
    <property type="protein sequence ID" value="CEO16537.1"/>
    <property type="molecule type" value="Genomic_DNA"/>
</dbReference>
<dbReference type="STRING" id="109232.RMONA_00575"/>
<evidence type="ECO:0000313" key="2">
    <source>
        <dbReference type="Proteomes" id="UP000018149"/>
    </source>
</evidence>
<name>A0A0B7IX95_9RICK</name>
<gene>
    <name evidence="1" type="ORF">RMONA_00575</name>
</gene>
<proteinExistence type="predicted"/>
<dbReference type="Proteomes" id="UP000018149">
    <property type="component" value="Chromosome I"/>
</dbReference>
<keyword evidence="2" id="KW-1185">Reference proteome</keyword>
<dbReference type="HOGENOM" id="CLU_2556114_0_0_5"/>
<dbReference type="KEGG" id="rmc:RMONA_00575"/>
<organism evidence="1 2">
    <name type="scientific">Rickettsia monacensis</name>
    <dbReference type="NCBI Taxonomy" id="109232"/>
    <lineage>
        <taxon>Bacteria</taxon>
        <taxon>Pseudomonadati</taxon>
        <taxon>Pseudomonadota</taxon>
        <taxon>Alphaproteobacteria</taxon>
        <taxon>Rickettsiales</taxon>
        <taxon>Rickettsiaceae</taxon>
        <taxon>Rickettsieae</taxon>
        <taxon>Rickettsia</taxon>
        <taxon>spotted fever group</taxon>
    </lineage>
</organism>
<accession>A0A0B7IX95</accession>
<dbReference type="RefSeq" id="WP_023507147.1">
    <property type="nucleotide sequence ID" value="NZ_LN794217.1"/>
</dbReference>
<dbReference type="AlphaFoldDB" id="A0A0B7IX95"/>
<protein>
    <submittedName>
        <fullName evidence="1">Uncharacterized protein</fullName>
    </submittedName>
</protein>
<sequence length="82" mass="9108">MSKQSNDMDTLAELQRIKAKTTTLSNEIKSQPMKNMVSPPNSTGTTYLTVDQNFDKMHNNDYEAQQTKLAGKGAKKGVCEII</sequence>